<evidence type="ECO:0000313" key="1">
    <source>
        <dbReference type="EMBL" id="AIQ93026.1"/>
    </source>
</evidence>
<dbReference type="KEGG" id="mor:MOC_5271"/>
<protein>
    <submittedName>
        <fullName evidence="1">Protein of unassigned function</fullName>
    </submittedName>
</protein>
<dbReference type="STRING" id="693986.MOC_5271"/>
<dbReference type="HOGENOM" id="CLU_3345863_0_0_5"/>
<proteinExistence type="predicted"/>
<name>A0A089NYJ4_9HYPH</name>
<reference evidence="1 2" key="1">
    <citation type="journal article" date="2014" name="PLoS ONE">
        <title>Genome Information of Methylobacterium oryzae, a Plant-Probiotic Methylotroph in the Phyllosphere.</title>
        <authorList>
            <person name="Kwak M.J."/>
            <person name="Jeong H."/>
            <person name="Madhaiyan M."/>
            <person name="Lee Y."/>
            <person name="Sa T.M."/>
            <person name="Oh T.K."/>
            <person name="Kim J.F."/>
        </authorList>
    </citation>
    <scope>NUCLEOTIDE SEQUENCE [LARGE SCALE GENOMIC DNA]</scope>
    <source>
        <strain evidence="1 2">CBMB20</strain>
    </source>
</reference>
<organism evidence="1 2">
    <name type="scientific">Methylobacterium oryzae CBMB20</name>
    <dbReference type="NCBI Taxonomy" id="693986"/>
    <lineage>
        <taxon>Bacteria</taxon>
        <taxon>Pseudomonadati</taxon>
        <taxon>Pseudomonadota</taxon>
        <taxon>Alphaproteobacteria</taxon>
        <taxon>Hyphomicrobiales</taxon>
        <taxon>Methylobacteriaceae</taxon>
        <taxon>Methylobacterium</taxon>
    </lineage>
</organism>
<dbReference type="AlphaFoldDB" id="A0A089NYJ4"/>
<dbReference type="Proteomes" id="UP000029492">
    <property type="component" value="Chromosome"/>
</dbReference>
<dbReference type="EMBL" id="CP003811">
    <property type="protein sequence ID" value="AIQ93026.1"/>
    <property type="molecule type" value="Genomic_DNA"/>
</dbReference>
<gene>
    <name evidence="1" type="ORF">MOC_5271</name>
</gene>
<sequence length="37" mass="4050">MGRILAIEYLKRIRIIEIGSKAKPNALAISGGKQIKV</sequence>
<accession>A0A089NYJ4</accession>
<keyword evidence="2" id="KW-1185">Reference proteome</keyword>
<evidence type="ECO:0000313" key="2">
    <source>
        <dbReference type="Proteomes" id="UP000029492"/>
    </source>
</evidence>